<dbReference type="AlphaFoldDB" id="A0A1X1PQK0"/>
<keyword evidence="2" id="KW-1185">Reference proteome</keyword>
<accession>A0A1X1PQK0</accession>
<protein>
    <submittedName>
        <fullName evidence="1">Uncharacterized protein</fullName>
    </submittedName>
</protein>
<gene>
    <name evidence="1" type="ORF">B7G54_03765</name>
</gene>
<comment type="caution">
    <text evidence="1">The sequence shown here is derived from an EMBL/GenBank/DDBJ whole genome shotgun (WGS) entry which is preliminary data.</text>
</comment>
<evidence type="ECO:0000313" key="1">
    <source>
        <dbReference type="EMBL" id="ORT89275.1"/>
    </source>
</evidence>
<organism evidence="1 2">
    <name type="scientific">Burkholderia puraquae</name>
    <dbReference type="NCBI Taxonomy" id="1904757"/>
    <lineage>
        <taxon>Bacteria</taxon>
        <taxon>Pseudomonadati</taxon>
        <taxon>Pseudomonadota</taxon>
        <taxon>Betaproteobacteria</taxon>
        <taxon>Burkholderiales</taxon>
        <taxon>Burkholderiaceae</taxon>
        <taxon>Burkholderia</taxon>
        <taxon>Burkholderia cepacia complex</taxon>
    </lineage>
</organism>
<name>A0A1X1PQK0_9BURK</name>
<sequence>MTRVPAHAGFARYRTAAWRDTNRHRVTRRFSCSVAAFDAAAHRAGPRLSMPVAARFRPLNQTRD</sequence>
<dbReference type="Proteomes" id="UP000193146">
    <property type="component" value="Unassembled WGS sequence"/>
</dbReference>
<reference evidence="1 2" key="1">
    <citation type="submission" date="2017-04" db="EMBL/GenBank/DDBJ databases">
        <title>Burkholderia puraquae sp. nov., a novel Burkholderia cepacia complex species from hospital setting samples.</title>
        <authorList>
            <person name="Martina P."/>
            <person name="Leguizamon M."/>
            <person name="Prieto C."/>
            <person name="Sousa S."/>
            <person name="Montanaro P."/>
            <person name="Draghi W."/>
            <person name="Staembler M."/>
            <person name="Bettiol M."/>
            <person name="Figoli C."/>
            <person name="Palau J."/>
            <person name="Alvarez F."/>
            <person name="Benetti S."/>
            <person name="Anchat E."/>
            <person name="Vescina C."/>
            <person name="Ferreras J."/>
            <person name="Lasch P."/>
            <person name="Lagares A."/>
            <person name="Zorreguieta A."/>
            <person name="Yantorno O."/>
            <person name="Bosch A."/>
        </authorList>
    </citation>
    <scope>NUCLEOTIDE SEQUENCE [LARGE SCALE GENOMIC DNA]</scope>
    <source>
        <strain evidence="1 2">CAMPA 1040</strain>
    </source>
</reference>
<proteinExistence type="predicted"/>
<dbReference type="EMBL" id="NBYX01000001">
    <property type="protein sequence ID" value="ORT89275.1"/>
    <property type="molecule type" value="Genomic_DNA"/>
</dbReference>
<evidence type="ECO:0000313" key="2">
    <source>
        <dbReference type="Proteomes" id="UP000193146"/>
    </source>
</evidence>